<accession>A0A5J6WH04</accession>
<dbReference type="InterPro" id="IPR000182">
    <property type="entry name" value="GNAT_dom"/>
</dbReference>
<dbReference type="EMBL" id="CP044399">
    <property type="protein sequence ID" value="QFI37267.1"/>
    <property type="molecule type" value="Genomic_DNA"/>
</dbReference>
<dbReference type="InterPro" id="IPR016181">
    <property type="entry name" value="Acyl_CoA_acyltransferase"/>
</dbReference>
<evidence type="ECO:0000313" key="2">
    <source>
        <dbReference type="EMBL" id="QFI37267.1"/>
    </source>
</evidence>
<dbReference type="RefSeq" id="WP_019442756.1">
    <property type="nucleotide sequence ID" value="NZ_ALOE01000037.1"/>
</dbReference>
<name>A0A5J6WH04_MORMI</name>
<dbReference type="PANTHER" id="PTHR43792">
    <property type="entry name" value="GNAT FAMILY, PUTATIVE (AFU_ORTHOLOGUE AFUA_3G00765)-RELATED-RELATED"/>
    <property type="match status" value="1"/>
</dbReference>
<dbReference type="PANTHER" id="PTHR43792:SF1">
    <property type="entry name" value="N-ACETYLTRANSFERASE DOMAIN-CONTAINING PROTEIN"/>
    <property type="match status" value="1"/>
</dbReference>
<keyword evidence="2" id="KW-0808">Transferase</keyword>
<dbReference type="InterPro" id="IPR051531">
    <property type="entry name" value="N-acetyltransferase"/>
</dbReference>
<proteinExistence type="predicted"/>
<gene>
    <name evidence="2" type="ORF">FR932_05205</name>
</gene>
<evidence type="ECO:0000313" key="3">
    <source>
        <dbReference type="Proteomes" id="UP000327424"/>
    </source>
</evidence>
<dbReference type="GO" id="GO:0016747">
    <property type="term" value="F:acyltransferase activity, transferring groups other than amino-acyl groups"/>
    <property type="evidence" value="ECO:0007669"/>
    <property type="project" value="InterPro"/>
</dbReference>
<dbReference type="OrthoDB" id="9801656at2"/>
<organism evidence="2 3">
    <name type="scientific">Moritella marina ATCC 15381</name>
    <dbReference type="NCBI Taxonomy" id="1202962"/>
    <lineage>
        <taxon>Bacteria</taxon>
        <taxon>Pseudomonadati</taxon>
        <taxon>Pseudomonadota</taxon>
        <taxon>Gammaproteobacteria</taxon>
        <taxon>Alteromonadales</taxon>
        <taxon>Moritellaceae</taxon>
        <taxon>Moritella</taxon>
    </lineage>
</organism>
<dbReference type="SUPFAM" id="SSF55729">
    <property type="entry name" value="Acyl-CoA N-acyltransferases (Nat)"/>
    <property type="match status" value="1"/>
</dbReference>
<reference evidence="2 3" key="1">
    <citation type="submission" date="2019-09" db="EMBL/GenBank/DDBJ databases">
        <title>Hybrid Assembly of the complete Genome of the Deep-Sea Bacterium Moritella marina from long Nanopore and Illumina reads.</title>
        <authorList>
            <person name="Magin S."/>
            <person name="Georgoulis A."/>
            <person name="Papadimitriou K."/>
            <person name="Iliakis G."/>
            <person name="Vorgias C.E."/>
        </authorList>
    </citation>
    <scope>NUCLEOTIDE SEQUENCE [LARGE SCALE GENOMIC DNA]</scope>
    <source>
        <strain evidence="2 3">MP-1</strain>
    </source>
</reference>
<dbReference type="AlphaFoldDB" id="A0A5J6WH04"/>
<dbReference type="Proteomes" id="UP000327424">
    <property type="component" value="Chromosome"/>
</dbReference>
<keyword evidence="3" id="KW-1185">Reference proteome</keyword>
<feature type="domain" description="N-acetyltransferase" evidence="1">
    <location>
        <begin position="14"/>
        <end position="152"/>
    </location>
</feature>
<protein>
    <submittedName>
        <fullName evidence="2">GNAT family N-acetyltransferase</fullName>
    </submittedName>
</protein>
<evidence type="ECO:0000259" key="1">
    <source>
        <dbReference type="Pfam" id="PF13302"/>
    </source>
</evidence>
<dbReference type="KEGG" id="mmaa:FR932_05205"/>
<dbReference type="Gene3D" id="3.40.630.30">
    <property type="match status" value="1"/>
</dbReference>
<sequence length="173" mass="19637">MPIEKHLESIKTSRLRLSPLIAQHANVMFPILSDRTLYKFTGGEAPESEIALEARYRKLESRKSPDESEYWLNWLVSLVENDVPIGYVQATVTEYEADIAWVIGSQWQGNGYASEAAIALVEWLRIIDTKVIRSFINPNHEASQRVASNAGLDNTESVEDGEEVWVFQVPREC</sequence>
<dbReference type="Pfam" id="PF13302">
    <property type="entry name" value="Acetyltransf_3"/>
    <property type="match status" value="1"/>
</dbReference>